<name>A0A6A6ILS6_9PLEO</name>
<evidence type="ECO:0000256" key="2">
    <source>
        <dbReference type="SAM" id="SignalP"/>
    </source>
</evidence>
<evidence type="ECO:0000256" key="1">
    <source>
        <dbReference type="SAM" id="MobiDB-lite"/>
    </source>
</evidence>
<sequence length="247" mass="26561">MGGWWMGGWTAALLDGFVGGFMDGLLSASHPPRPSRSPVVVRATAGHTVRGRALAAVDVVMLSAVRRPAPGCGQQESRRRAQTGHDCAALVCGGGLAVTSALDHRRACAATRSAVMGFDYSRRRPPSDPQRCNPVASPKACYFAVLAPMRARCPSLLRRRGQHRQPPAWSASAARSAADWAAAAQQERRCSPPTARLRDHEQDPLRSDRQGTLSTLIRRKRLLATARCHPDPAAPAQPVSNFYTSSP</sequence>
<organism evidence="3 4">
    <name type="scientific">Trematosphaeria pertusa</name>
    <dbReference type="NCBI Taxonomy" id="390896"/>
    <lineage>
        <taxon>Eukaryota</taxon>
        <taxon>Fungi</taxon>
        <taxon>Dikarya</taxon>
        <taxon>Ascomycota</taxon>
        <taxon>Pezizomycotina</taxon>
        <taxon>Dothideomycetes</taxon>
        <taxon>Pleosporomycetidae</taxon>
        <taxon>Pleosporales</taxon>
        <taxon>Massarineae</taxon>
        <taxon>Trematosphaeriaceae</taxon>
        <taxon>Trematosphaeria</taxon>
    </lineage>
</organism>
<feature type="compositionally biased region" description="Basic and acidic residues" evidence="1">
    <location>
        <begin position="186"/>
        <end position="209"/>
    </location>
</feature>
<dbReference type="GeneID" id="54580022"/>
<proteinExistence type="predicted"/>
<protein>
    <submittedName>
        <fullName evidence="3">Uncharacterized protein</fullName>
    </submittedName>
</protein>
<evidence type="ECO:0000313" key="3">
    <source>
        <dbReference type="EMBL" id="KAF2250762.1"/>
    </source>
</evidence>
<feature type="region of interest" description="Disordered" evidence="1">
    <location>
        <begin position="228"/>
        <end position="247"/>
    </location>
</feature>
<evidence type="ECO:0000313" key="4">
    <source>
        <dbReference type="Proteomes" id="UP000800094"/>
    </source>
</evidence>
<gene>
    <name evidence="3" type="ORF">BU26DRAFT_503390</name>
</gene>
<feature type="compositionally biased region" description="Polar residues" evidence="1">
    <location>
        <begin position="238"/>
        <end position="247"/>
    </location>
</feature>
<accession>A0A6A6ILS6</accession>
<dbReference type="RefSeq" id="XP_033685766.1">
    <property type="nucleotide sequence ID" value="XM_033826692.1"/>
</dbReference>
<feature type="region of interest" description="Disordered" evidence="1">
    <location>
        <begin position="183"/>
        <end position="213"/>
    </location>
</feature>
<feature type="chain" id="PRO_5025330412" evidence="2">
    <location>
        <begin position="21"/>
        <end position="247"/>
    </location>
</feature>
<reference evidence="3" key="1">
    <citation type="journal article" date="2020" name="Stud. Mycol.">
        <title>101 Dothideomycetes genomes: a test case for predicting lifestyles and emergence of pathogens.</title>
        <authorList>
            <person name="Haridas S."/>
            <person name="Albert R."/>
            <person name="Binder M."/>
            <person name="Bloem J."/>
            <person name="Labutti K."/>
            <person name="Salamov A."/>
            <person name="Andreopoulos B."/>
            <person name="Baker S."/>
            <person name="Barry K."/>
            <person name="Bills G."/>
            <person name="Bluhm B."/>
            <person name="Cannon C."/>
            <person name="Castanera R."/>
            <person name="Culley D."/>
            <person name="Daum C."/>
            <person name="Ezra D."/>
            <person name="Gonzalez J."/>
            <person name="Henrissat B."/>
            <person name="Kuo A."/>
            <person name="Liang C."/>
            <person name="Lipzen A."/>
            <person name="Lutzoni F."/>
            <person name="Magnuson J."/>
            <person name="Mondo S."/>
            <person name="Nolan M."/>
            <person name="Ohm R."/>
            <person name="Pangilinan J."/>
            <person name="Park H.-J."/>
            <person name="Ramirez L."/>
            <person name="Alfaro M."/>
            <person name="Sun H."/>
            <person name="Tritt A."/>
            <person name="Yoshinaga Y."/>
            <person name="Zwiers L.-H."/>
            <person name="Turgeon B."/>
            <person name="Goodwin S."/>
            <person name="Spatafora J."/>
            <person name="Crous P."/>
            <person name="Grigoriev I."/>
        </authorList>
    </citation>
    <scope>NUCLEOTIDE SEQUENCE</scope>
    <source>
        <strain evidence="3">CBS 122368</strain>
    </source>
</reference>
<keyword evidence="2" id="KW-0732">Signal</keyword>
<dbReference type="AlphaFoldDB" id="A0A6A6ILS6"/>
<dbReference type="EMBL" id="ML987193">
    <property type="protein sequence ID" value="KAF2250762.1"/>
    <property type="molecule type" value="Genomic_DNA"/>
</dbReference>
<keyword evidence="4" id="KW-1185">Reference proteome</keyword>
<feature type="signal peptide" evidence="2">
    <location>
        <begin position="1"/>
        <end position="20"/>
    </location>
</feature>
<dbReference type="Proteomes" id="UP000800094">
    <property type="component" value="Unassembled WGS sequence"/>
</dbReference>